<evidence type="ECO:0000256" key="1">
    <source>
        <dbReference type="SAM" id="MobiDB-lite"/>
    </source>
</evidence>
<organism evidence="2 3">
    <name type="scientific">Asparagus officinalis</name>
    <name type="common">Garden asparagus</name>
    <dbReference type="NCBI Taxonomy" id="4686"/>
    <lineage>
        <taxon>Eukaryota</taxon>
        <taxon>Viridiplantae</taxon>
        <taxon>Streptophyta</taxon>
        <taxon>Embryophyta</taxon>
        <taxon>Tracheophyta</taxon>
        <taxon>Spermatophyta</taxon>
        <taxon>Magnoliopsida</taxon>
        <taxon>Liliopsida</taxon>
        <taxon>Asparagales</taxon>
        <taxon>Asparagaceae</taxon>
        <taxon>Asparagoideae</taxon>
        <taxon>Asparagus</taxon>
    </lineage>
</organism>
<dbReference type="Proteomes" id="UP000243459">
    <property type="component" value="Chromosome 5"/>
</dbReference>
<evidence type="ECO:0000313" key="2">
    <source>
        <dbReference type="EMBL" id="ONK70343.1"/>
    </source>
</evidence>
<name>A0A5P1EY06_ASPOF</name>
<sequence length="154" mass="17510">MTRRNDERRRKKGDESEREKRKKEEGLGGAGTTLYISRSADTDTPISYRCDLLNDLYNSTFVLIKDSVDLTDSFNDPRNRKAPPSITPNSGSHPHPHFDGVPLLVPDSGARWEFTSYRTGGIKRLPFLAFSKLETRYFEKDAEKLTRKATAGTR</sequence>
<reference evidence="3" key="1">
    <citation type="journal article" date="2017" name="Nat. Commun.">
        <title>The asparagus genome sheds light on the origin and evolution of a young Y chromosome.</title>
        <authorList>
            <person name="Harkess A."/>
            <person name="Zhou J."/>
            <person name="Xu C."/>
            <person name="Bowers J.E."/>
            <person name="Van der Hulst R."/>
            <person name="Ayyampalayam S."/>
            <person name="Mercati F."/>
            <person name="Riccardi P."/>
            <person name="McKain M.R."/>
            <person name="Kakrana A."/>
            <person name="Tang H."/>
            <person name="Ray J."/>
            <person name="Groenendijk J."/>
            <person name="Arikit S."/>
            <person name="Mathioni S.M."/>
            <person name="Nakano M."/>
            <person name="Shan H."/>
            <person name="Telgmann-Rauber A."/>
            <person name="Kanno A."/>
            <person name="Yue Z."/>
            <person name="Chen H."/>
            <person name="Li W."/>
            <person name="Chen Y."/>
            <person name="Xu X."/>
            <person name="Zhang Y."/>
            <person name="Luo S."/>
            <person name="Chen H."/>
            <person name="Gao J."/>
            <person name="Mao Z."/>
            <person name="Pires J.C."/>
            <person name="Luo M."/>
            <person name="Kudrna D."/>
            <person name="Wing R.A."/>
            <person name="Meyers B.C."/>
            <person name="Yi K."/>
            <person name="Kong H."/>
            <person name="Lavrijsen P."/>
            <person name="Sunseri F."/>
            <person name="Falavigna A."/>
            <person name="Ye Y."/>
            <person name="Leebens-Mack J.H."/>
            <person name="Chen G."/>
        </authorList>
    </citation>
    <scope>NUCLEOTIDE SEQUENCE [LARGE SCALE GENOMIC DNA]</scope>
    <source>
        <strain evidence="3">cv. DH0086</strain>
    </source>
</reference>
<dbReference type="AlphaFoldDB" id="A0A5P1EY06"/>
<dbReference type="EMBL" id="CM007385">
    <property type="protein sequence ID" value="ONK70343.1"/>
    <property type="molecule type" value="Genomic_DNA"/>
</dbReference>
<feature type="region of interest" description="Disordered" evidence="1">
    <location>
        <begin position="71"/>
        <end position="102"/>
    </location>
</feature>
<keyword evidence="3" id="KW-1185">Reference proteome</keyword>
<evidence type="ECO:0000313" key="3">
    <source>
        <dbReference type="Proteomes" id="UP000243459"/>
    </source>
</evidence>
<feature type="region of interest" description="Disordered" evidence="1">
    <location>
        <begin position="1"/>
        <end position="36"/>
    </location>
</feature>
<gene>
    <name evidence="2" type="ORF">A4U43_C05F32750</name>
</gene>
<proteinExistence type="predicted"/>
<dbReference type="Gramene" id="ONK70343">
    <property type="protein sequence ID" value="ONK70343"/>
    <property type="gene ID" value="A4U43_C05F32750"/>
</dbReference>
<feature type="compositionally biased region" description="Basic and acidic residues" evidence="1">
    <location>
        <begin position="1"/>
        <end position="26"/>
    </location>
</feature>
<accession>A0A5P1EY06</accession>
<protein>
    <submittedName>
        <fullName evidence="2">Uncharacterized protein</fullName>
    </submittedName>
</protein>